<dbReference type="AlphaFoldDB" id="A0A450U409"/>
<keyword evidence="3" id="KW-0547">Nucleotide-binding</keyword>
<organism evidence="7">
    <name type="scientific">Candidatus Kentrum sp. FW</name>
    <dbReference type="NCBI Taxonomy" id="2126338"/>
    <lineage>
        <taxon>Bacteria</taxon>
        <taxon>Pseudomonadati</taxon>
        <taxon>Pseudomonadota</taxon>
        <taxon>Gammaproteobacteria</taxon>
        <taxon>Candidatus Kentrum</taxon>
    </lineage>
</organism>
<evidence type="ECO:0000313" key="7">
    <source>
        <dbReference type="EMBL" id="VFJ77935.1"/>
    </source>
</evidence>
<accession>A0A450U409</accession>
<evidence type="ECO:0000256" key="5">
    <source>
        <dbReference type="SAM" id="MobiDB-lite"/>
    </source>
</evidence>
<keyword evidence="2" id="KW-0548">Nucleotidyltransferase</keyword>
<dbReference type="EMBL" id="CAADFE010000152">
    <property type="protein sequence ID" value="VFJ77935.1"/>
    <property type="molecule type" value="Genomic_DNA"/>
</dbReference>
<feature type="domain" description="cGAS/DncV-like nucleotidyltransferase C-terminal helical" evidence="6">
    <location>
        <begin position="177"/>
        <end position="293"/>
    </location>
</feature>
<dbReference type="InterPro" id="IPR006116">
    <property type="entry name" value="NT_2-5OAS_ClassI-CCAase"/>
</dbReference>
<evidence type="ECO:0000259" key="6">
    <source>
        <dbReference type="Pfam" id="PF26305"/>
    </source>
</evidence>
<evidence type="ECO:0000256" key="1">
    <source>
        <dbReference type="ARBA" id="ARBA00022679"/>
    </source>
</evidence>
<evidence type="ECO:0000256" key="3">
    <source>
        <dbReference type="ARBA" id="ARBA00022741"/>
    </source>
</evidence>
<dbReference type="SUPFAM" id="SSF81301">
    <property type="entry name" value="Nucleotidyltransferase"/>
    <property type="match status" value="1"/>
</dbReference>
<dbReference type="InterPro" id="IPR043519">
    <property type="entry name" value="NT_sf"/>
</dbReference>
<proteinExistence type="predicted"/>
<feature type="region of interest" description="Disordered" evidence="5">
    <location>
        <begin position="1"/>
        <end position="20"/>
    </location>
</feature>
<gene>
    <name evidence="7" type="ORF">BECKFW1821C_GA0114237_11525</name>
</gene>
<sequence>MKDWETTFTSWAKPPGSTEQERIAHAEKGIRDAIRASDALKHRDIRVFTQGSCRNDTSVRRDSDVDIAVVCYQTLFIELPPGTTKEMFGLIDGDYSYRIFKNEVQQALFDRFGPRAVYRGNKAFDVHENTYRIEADVAPFFEHRRYNINGSYLSGVELIPDNGNPAKVINWPEQHYNNGVSKNTATTRRYKRIVRILKRLRNEMEENSYTEANSIPGFLLECLTWNVPNHHFGYATYTDNVRACLAFLFENTKIDSTCSEWREVSDLKYLFQPSQKWTRQHVNSFLLSAWRYIGFQ</sequence>
<keyword evidence="1" id="KW-0808">Transferase</keyword>
<name>A0A450U409_9GAMM</name>
<reference evidence="7" key="1">
    <citation type="submission" date="2019-02" db="EMBL/GenBank/DDBJ databases">
        <authorList>
            <person name="Gruber-Vodicka R. H."/>
            <person name="Seah K. B. B."/>
        </authorList>
    </citation>
    <scope>NUCLEOTIDE SEQUENCE</scope>
    <source>
        <strain evidence="7">BECK_BZ131</strain>
    </source>
</reference>
<evidence type="ECO:0000256" key="4">
    <source>
        <dbReference type="ARBA" id="ARBA00023118"/>
    </source>
</evidence>
<dbReference type="GO" id="GO:0051607">
    <property type="term" value="P:defense response to virus"/>
    <property type="evidence" value="ECO:0007669"/>
    <property type="project" value="UniProtKB-KW"/>
</dbReference>
<dbReference type="Pfam" id="PF26305">
    <property type="entry name" value="CD_NTase_C"/>
    <property type="match status" value="1"/>
</dbReference>
<keyword evidence="4" id="KW-0051">Antiviral defense</keyword>
<feature type="compositionally biased region" description="Polar residues" evidence="5">
    <location>
        <begin position="1"/>
        <end position="10"/>
    </location>
</feature>
<dbReference type="GO" id="GO:0016779">
    <property type="term" value="F:nucleotidyltransferase activity"/>
    <property type="evidence" value="ECO:0007669"/>
    <property type="project" value="InterPro"/>
</dbReference>
<evidence type="ECO:0000256" key="2">
    <source>
        <dbReference type="ARBA" id="ARBA00022695"/>
    </source>
</evidence>
<dbReference type="CDD" id="cd05400">
    <property type="entry name" value="NT_2-5OAS_ClassI-CCAase"/>
    <property type="match status" value="1"/>
</dbReference>
<dbReference type="InterPro" id="IPR058909">
    <property type="entry name" value="CD_NTase_C"/>
</dbReference>
<protein>
    <recommendedName>
        <fullName evidence="6">cGAS/DncV-like nucleotidyltransferase C-terminal helical domain-containing protein</fullName>
    </recommendedName>
</protein>